<feature type="domain" description="Fumarylacetoacetase-like C-terminal" evidence="2">
    <location>
        <begin position="2"/>
        <end position="106"/>
    </location>
</feature>
<keyword evidence="4" id="KW-1185">Reference proteome</keyword>
<dbReference type="PANTHER" id="PTHR11820">
    <property type="entry name" value="ACYLPYRUVASE"/>
    <property type="match status" value="1"/>
</dbReference>
<dbReference type="SUPFAM" id="SSF89562">
    <property type="entry name" value="RraA-like"/>
    <property type="match status" value="1"/>
</dbReference>
<reference evidence="4" key="1">
    <citation type="journal article" date="2019" name="Int. J. Syst. Evol. Microbiol.">
        <title>The Global Catalogue of Microorganisms (GCM) 10K type strain sequencing project: providing services to taxonomists for standard genome sequencing and annotation.</title>
        <authorList>
            <consortium name="The Broad Institute Genomics Platform"/>
            <consortium name="The Broad Institute Genome Sequencing Center for Infectious Disease"/>
            <person name="Wu L."/>
            <person name="Ma J."/>
        </authorList>
    </citation>
    <scope>NUCLEOTIDE SEQUENCE [LARGE SCALE GENOMIC DNA]</scope>
    <source>
        <strain evidence="4">JCM 31486</strain>
    </source>
</reference>
<sequence length="245" mass="26216">NLRSKGGDGFTPLGPDLIPASEVAPTRLRVRTWLDGELVQDDTSETLLFDLGLLIADLSRVMTLEEGDVILTGTPAGASVAQPGQVIEVEVSTDNHTSGRLRTEVVEGPELGAWGSQPKVDATVRADAWGKRLALDPDMRARLNRVAVATLSSQLRKRGYDAVSIDGVHPLVPGQRLVGTARTLRFVPYRPDLFASHGGGYNAQKRAMDTIDEGEVLVIEARQDPTNATLADILAHRALVRGAAG</sequence>
<dbReference type="SUPFAM" id="SSF56529">
    <property type="entry name" value="FAH"/>
    <property type="match status" value="1"/>
</dbReference>
<name>A0ABW3MJ91_9PSEU</name>
<evidence type="ECO:0000256" key="1">
    <source>
        <dbReference type="ARBA" id="ARBA00022723"/>
    </source>
</evidence>
<dbReference type="InterPro" id="IPR005493">
    <property type="entry name" value="RraA/RraA-like"/>
</dbReference>
<keyword evidence="1" id="KW-0479">Metal-binding</keyword>
<dbReference type="Gene3D" id="3.50.30.40">
    <property type="entry name" value="Ribonuclease E inhibitor RraA/RraA-like"/>
    <property type="match status" value="1"/>
</dbReference>
<dbReference type="InterPro" id="IPR036704">
    <property type="entry name" value="RraA/RraA-like_sf"/>
</dbReference>
<feature type="non-terminal residue" evidence="3">
    <location>
        <position position="245"/>
    </location>
</feature>
<feature type="non-terminal residue" evidence="3">
    <location>
        <position position="1"/>
    </location>
</feature>
<dbReference type="EMBL" id="JBHTIS010003076">
    <property type="protein sequence ID" value="MFD1050768.1"/>
    <property type="molecule type" value="Genomic_DNA"/>
</dbReference>
<evidence type="ECO:0000313" key="3">
    <source>
        <dbReference type="EMBL" id="MFD1050768.1"/>
    </source>
</evidence>
<evidence type="ECO:0000259" key="2">
    <source>
        <dbReference type="Pfam" id="PF01557"/>
    </source>
</evidence>
<dbReference type="Proteomes" id="UP001597045">
    <property type="component" value="Unassembled WGS sequence"/>
</dbReference>
<dbReference type="Pfam" id="PF03737">
    <property type="entry name" value="RraA-like"/>
    <property type="match status" value="1"/>
</dbReference>
<dbReference type="GO" id="GO:0016787">
    <property type="term" value="F:hydrolase activity"/>
    <property type="evidence" value="ECO:0007669"/>
    <property type="project" value="UniProtKB-KW"/>
</dbReference>
<dbReference type="InterPro" id="IPR011234">
    <property type="entry name" value="Fumarylacetoacetase-like_C"/>
</dbReference>
<comment type="caution">
    <text evidence="3">The sequence shown here is derived from an EMBL/GenBank/DDBJ whole genome shotgun (WGS) entry which is preliminary data.</text>
</comment>
<organism evidence="3 4">
    <name type="scientific">Kibdelosporangium lantanae</name>
    <dbReference type="NCBI Taxonomy" id="1497396"/>
    <lineage>
        <taxon>Bacteria</taxon>
        <taxon>Bacillati</taxon>
        <taxon>Actinomycetota</taxon>
        <taxon>Actinomycetes</taxon>
        <taxon>Pseudonocardiales</taxon>
        <taxon>Pseudonocardiaceae</taxon>
        <taxon>Kibdelosporangium</taxon>
    </lineage>
</organism>
<keyword evidence="3" id="KW-0378">Hydrolase</keyword>
<dbReference type="PANTHER" id="PTHR11820:SF112">
    <property type="entry name" value="FUMARYLACETOACETATE HYDROLASE FAMILY PROTEIN (AFU_ORTHOLOGUE AFUA_1G02370)-RELATED"/>
    <property type="match status" value="1"/>
</dbReference>
<dbReference type="InterPro" id="IPR036663">
    <property type="entry name" value="Fumarylacetoacetase_C_sf"/>
</dbReference>
<dbReference type="Pfam" id="PF01557">
    <property type="entry name" value="FAA_hydrolase"/>
    <property type="match status" value="1"/>
</dbReference>
<gene>
    <name evidence="3" type="ORF">ACFQ1S_37185</name>
</gene>
<accession>A0ABW3MJ91</accession>
<protein>
    <submittedName>
        <fullName evidence="3">Fumarylacetoacetate hydrolase family protein</fullName>
    </submittedName>
</protein>
<evidence type="ECO:0000313" key="4">
    <source>
        <dbReference type="Proteomes" id="UP001597045"/>
    </source>
</evidence>
<dbReference type="Gene3D" id="3.90.850.10">
    <property type="entry name" value="Fumarylacetoacetase-like, C-terminal domain"/>
    <property type="match status" value="1"/>
</dbReference>
<proteinExistence type="predicted"/>